<dbReference type="Gene3D" id="3.40.50.1460">
    <property type="match status" value="1"/>
</dbReference>
<keyword evidence="4" id="KW-1185">Reference proteome</keyword>
<evidence type="ECO:0000313" key="4">
    <source>
        <dbReference type="Proteomes" id="UP000504636"/>
    </source>
</evidence>
<gene>
    <name evidence="3 5" type="ORF">BDZ99DRAFT_472464</name>
</gene>
<accession>A0A6A6Z4E5</accession>
<reference evidence="5" key="2">
    <citation type="submission" date="2020-04" db="EMBL/GenBank/DDBJ databases">
        <authorList>
            <consortium name="NCBI Genome Project"/>
        </authorList>
    </citation>
    <scope>NUCLEOTIDE SEQUENCE</scope>
    <source>
        <strain evidence="5">CBS 304.34</strain>
    </source>
</reference>
<dbReference type="Proteomes" id="UP000504636">
    <property type="component" value="Unplaced"/>
</dbReference>
<feature type="compositionally biased region" description="Polar residues" evidence="1">
    <location>
        <begin position="30"/>
        <end position="47"/>
    </location>
</feature>
<feature type="compositionally biased region" description="Polar residues" evidence="1">
    <location>
        <begin position="400"/>
        <end position="411"/>
    </location>
</feature>
<dbReference type="OrthoDB" id="4760831at2759"/>
<dbReference type="RefSeq" id="XP_033582091.1">
    <property type="nucleotide sequence ID" value="XM_033721782.1"/>
</dbReference>
<dbReference type="InterPro" id="IPR011600">
    <property type="entry name" value="Pept_C14_caspase"/>
</dbReference>
<evidence type="ECO:0000259" key="2">
    <source>
        <dbReference type="Pfam" id="PF00656"/>
    </source>
</evidence>
<feature type="compositionally biased region" description="Basic and acidic residues" evidence="1">
    <location>
        <begin position="418"/>
        <end position="438"/>
    </location>
</feature>
<dbReference type="Pfam" id="PF00656">
    <property type="entry name" value="Peptidase_C14"/>
    <property type="match status" value="1"/>
</dbReference>
<dbReference type="GeneID" id="54462675"/>
<feature type="region of interest" description="Disordered" evidence="1">
    <location>
        <begin position="22"/>
        <end position="50"/>
    </location>
</feature>
<evidence type="ECO:0000313" key="3">
    <source>
        <dbReference type="EMBL" id="KAF2815127.1"/>
    </source>
</evidence>
<reference evidence="3 5" key="1">
    <citation type="journal article" date="2020" name="Stud. Mycol.">
        <title>101 Dothideomycetes genomes: a test case for predicting lifestyles and emergence of pathogens.</title>
        <authorList>
            <person name="Haridas S."/>
            <person name="Albert R."/>
            <person name="Binder M."/>
            <person name="Bloem J."/>
            <person name="Labutti K."/>
            <person name="Salamov A."/>
            <person name="Andreopoulos B."/>
            <person name="Baker S."/>
            <person name="Barry K."/>
            <person name="Bills G."/>
            <person name="Bluhm B."/>
            <person name="Cannon C."/>
            <person name="Castanera R."/>
            <person name="Culley D."/>
            <person name="Daum C."/>
            <person name="Ezra D."/>
            <person name="Gonzalez J."/>
            <person name="Henrissat B."/>
            <person name="Kuo A."/>
            <person name="Liang C."/>
            <person name="Lipzen A."/>
            <person name="Lutzoni F."/>
            <person name="Magnuson J."/>
            <person name="Mondo S."/>
            <person name="Nolan M."/>
            <person name="Ohm R."/>
            <person name="Pangilinan J."/>
            <person name="Park H.-J."/>
            <person name="Ramirez L."/>
            <person name="Alfaro M."/>
            <person name="Sun H."/>
            <person name="Tritt A."/>
            <person name="Yoshinaga Y."/>
            <person name="Zwiers L.-H."/>
            <person name="Turgeon B."/>
            <person name="Goodwin S."/>
            <person name="Spatafora J."/>
            <person name="Crous P."/>
            <person name="Grigoriev I."/>
        </authorList>
    </citation>
    <scope>NUCLEOTIDE SEQUENCE</scope>
    <source>
        <strain evidence="3 5">CBS 304.34</strain>
    </source>
</reference>
<dbReference type="GO" id="GO:0004197">
    <property type="term" value="F:cysteine-type endopeptidase activity"/>
    <property type="evidence" value="ECO:0007669"/>
    <property type="project" value="InterPro"/>
</dbReference>
<reference evidence="5" key="3">
    <citation type="submission" date="2025-04" db="UniProtKB">
        <authorList>
            <consortium name="RefSeq"/>
        </authorList>
    </citation>
    <scope>IDENTIFICATION</scope>
    <source>
        <strain evidence="5">CBS 304.34</strain>
    </source>
</reference>
<dbReference type="AlphaFoldDB" id="A0A6A6Z4E5"/>
<dbReference type="GO" id="GO:0006508">
    <property type="term" value="P:proteolysis"/>
    <property type="evidence" value="ECO:0007669"/>
    <property type="project" value="InterPro"/>
</dbReference>
<protein>
    <recommendedName>
        <fullName evidence="2">Peptidase C14 caspase domain-containing protein</fullName>
    </recommendedName>
</protein>
<dbReference type="EMBL" id="MU003694">
    <property type="protein sequence ID" value="KAF2815127.1"/>
    <property type="molecule type" value="Genomic_DNA"/>
</dbReference>
<sequence length="455" mass="52326">MEPESSPTEPFPLGNRVIHANIQSVEPEGPSTNDDGSPANSQNFLSNEQKKARNASSEMQLWWDEAIAKNMNLPAYYRNVSVLIIKWSDELDELKTGAEVIELDTLFRDSFHYKTRIVELNVRKKPQHQLNRHISAFVEESDGPDNLMIVYYTGHGVYREHGKYLELTATTNLSVKRGLNIAAQANWDKAEEALRDENVDGDVLTILDTCFSSNLTKSAKEDTRTYELLSACGLDGTTASPGENSFTRALIDSMKELLVEFPDRSFTTFHLTQRINLHPNRRDTLSVLWNRLRHHERHIRLCPLKPESDQTRKRRPPPGGYLTLRFAIRDEKLNCEQIQLLTRHLSEAFNNKAMIGVRSIDWMGIKPARVRHFRRAALALQACQQWKNIVRRKRLHRMQQHPTPESDSSFLGPNRKRTRDDMSVEPVDERESKRDKLSHYPRGKCPMISPLTPPS</sequence>
<organism evidence="3">
    <name type="scientific">Mytilinidion resinicola</name>
    <dbReference type="NCBI Taxonomy" id="574789"/>
    <lineage>
        <taxon>Eukaryota</taxon>
        <taxon>Fungi</taxon>
        <taxon>Dikarya</taxon>
        <taxon>Ascomycota</taxon>
        <taxon>Pezizomycotina</taxon>
        <taxon>Dothideomycetes</taxon>
        <taxon>Pleosporomycetidae</taxon>
        <taxon>Mytilinidiales</taxon>
        <taxon>Mytilinidiaceae</taxon>
        <taxon>Mytilinidion</taxon>
    </lineage>
</organism>
<evidence type="ECO:0000313" key="5">
    <source>
        <dbReference type="RefSeq" id="XP_033582091.1"/>
    </source>
</evidence>
<name>A0A6A6Z4E5_9PEZI</name>
<feature type="domain" description="Peptidase C14 caspase" evidence="2">
    <location>
        <begin position="99"/>
        <end position="226"/>
    </location>
</feature>
<proteinExistence type="predicted"/>
<feature type="region of interest" description="Disordered" evidence="1">
    <location>
        <begin position="395"/>
        <end position="455"/>
    </location>
</feature>
<evidence type="ECO:0000256" key="1">
    <source>
        <dbReference type="SAM" id="MobiDB-lite"/>
    </source>
</evidence>